<reference evidence="3" key="1">
    <citation type="submission" date="2025-08" db="UniProtKB">
        <authorList>
            <consortium name="RefSeq"/>
        </authorList>
    </citation>
    <scope>IDENTIFICATION</scope>
    <source>
        <tissue evidence="3">Kidney</tissue>
    </source>
</reference>
<dbReference type="AlphaFoldDB" id="A0A6P6C526"/>
<dbReference type="GeneID" id="111734647"/>
<evidence type="ECO:0000256" key="1">
    <source>
        <dbReference type="SAM" id="Phobius"/>
    </source>
</evidence>
<sequence>MVDRHNLYFVYLPAKLEKRIHFAAVNQALAAPILCLFWLYFFSFLRLGMTAPATLFTFLVVLLTILVCLAYTCFGCFKHLSPLNYKTEESASDKGSDGS</sequence>
<gene>
    <name evidence="3" type="primary">LOC111734647</name>
</gene>
<feature type="non-terminal residue" evidence="3">
    <location>
        <position position="99"/>
    </location>
</feature>
<accession>A0A6P6C526</accession>
<keyword evidence="1" id="KW-0812">Transmembrane</keyword>
<keyword evidence="2" id="KW-1185">Reference proteome</keyword>
<evidence type="ECO:0000313" key="2">
    <source>
        <dbReference type="Proteomes" id="UP000515202"/>
    </source>
</evidence>
<dbReference type="KEGG" id="pvp:111734647"/>
<dbReference type="OrthoDB" id="1689567at2759"/>
<protein>
    <submittedName>
        <fullName evidence="3">CSC1-like protein 1</fullName>
    </submittedName>
</protein>
<name>A0A6P6C526_PTEVA</name>
<feature type="transmembrane region" description="Helical" evidence="1">
    <location>
        <begin position="20"/>
        <end position="41"/>
    </location>
</feature>
<proteinExistence type="predicted"/>
<evidence type="ECO:0000313" key="3">
    <source>
        <dbReference type="RefSeq" id="XP_023382476.1"/>
    </source>
</evidence>
<feature type="transmembrane region" description="Helical" evidence="1">
    <location>
        <begin position="53"/>
        <end position="77"/>
    </location>
</feature>
<organism evidence="2 3">
    <name type="scientific">Pteropus vampyrus</name>
    <name type="common">Large flying fox</name>
    <dbReference type="NCBI Taxonomy" id="132908"/>
    <lineage>
        <taxon>Eukaryota</taxon>
        <taxon>Metazoa</taxon>
        <taxon>Chordata</taxon>
        <taxon>Craniata</taxon>
        <taxon>Vertebrata</taxon>
        <taxon>Euteleostomi</taxon>
        <taxon>Mammalia</taxon>
        <taxon>Eutheria</taxon>
        <taxon>Laurasiatheria</taxon>
        <taxon>Chiroptera</taxon>
        <taxon>Yinpterochiroptera</taxon>
        <taxon>Pteropodoidea</taxon>
        <taxon>Pteropodidae</taxon>
        <taxon>Pteropodinae</taxon>
        <taxon>Pteropus</taxon>
    </lineage>
</organism>
<dbReference type="RefSeq" id="XP_023382476.1">
    <property type="nucleotide sequence ID" value="XM_023526708.1"/>
</dbReference>
<dbReference type="Proteomes" id="UP000515202">
    <property type="component" value="Unplaced"/>
</dbReference>
<keyword evidence="1" id="KW-0472">Membrane</keyword>
<keyword evidence="1" id="KW-1133">Transmembrane helix</keyword>